<dbReference type="AlphaFoldDB" id="F2JL88"/>
<feature type="transmembrane region" description="Helical" evidence="1">
    <location>
        <begin position="198"/>
        <end position="220"/>
    </location>
</feature>
<dbReference type="InterPro" id="IPR052173">
    <property type="entry name" value="Beta-lactam_resp_regulator"/>
</dbReference>
<proteinExistence type="predicted"/>
<dbReference type="EMBL" id="CP002582">
    <property type="protein sequence ID" value="ADZ85733.1"/>
    <property type="molecule type" value="Genomic_DNA"/>
</dbReference>
<gene>
    <name evidence="3" type="ordered locus">Clole_4055</name>
</gene>
<reference evidence="3 4" key="1">
    <citation type="journal article" date="2011" name="J. Bacteriol.">
        <title>Complete genome sequence of the cellulose-degrading bacterium Cellulosilyticum lentocellum.</title>
        <authorList>
            <consortium name="US DOE Joint Genome Institute"/>
            <person name="Miller D.A."/>
            <person name="Suen G."/>
            <person name="Bruce D."/>
            <person name="Copeland A."/>
            <person name="Cheng J.F."/>
            <person name="Detter C."/>
            <person name="Goodwin L.A."/>
            <person name="Han C.S."/>
            <person name="Hauser L.J."/>
            <person name="Land M.L."/>
            <person name="Lapidus A."/>
            <person name="Lucas S."/>
            <person name="Meincke L."/>
            <person name="Pitluck S."/>
            <person name="Tapia R."/>
            <person name="Teshima H."/>
            <person name="Woyke T."/>
            <person name="Fox B.G."/>
            <person name="Angert E.R."/>
            <person name="Currie C.R."/>
        </authorList>
    </citation>
    <scope>NUCLEOTIDE SEQUENCE [LARGE SCALE GENOMIC DNA]</scope>
    <source>
        <strain evidence="4">ATCC 49066 / DSM 5427 / NCIMB 11756 / RHM5</strain>
    </source>
</reference>
<dbReference type="PANTHER" id="PTHR34978">
    <property type="entry name" value="POSSIBLE SENSOR-TRANSDUCER PROTEIN BLAR"/>
    <property type="match status" value="1"/>
</dbReference>
<dbReference type="STRING" id="642492.Clole_4055"/>
<keyword evidence="1" id="KW-0472">Membrane</keyword>
<dbReference type="PANTHER" id="PTHR34978:SF3">
    <property type="entry name" value="SLR0241 PROTEIN"/>
    <property type="match status" value="1"/>
</dbReference>
<feature type="transmembrane region" description="Helical" evidence="1">
    <location>
        <begin position="287"/>
        <end position="306"/>
    </location>
</feature>
<evidence type="ECO:0000313" key="4">
    <source>
        <dbReference type="Proteomes" id="UP000008467"/>
    </source>
</evidence>
<dbReference type="CDD" id="cd07341">
    <property type="entry name" value="M56_BlaR1_MecR1_like"/>
    <property type="match status" value="1"/>
</dbReference>
<protein>
    <submittedName>
        <fullName evidence="3">Peptidase M56 BlaR1</fullName>
    </submittedName>
</protein>
<dbReference type="Proteomes" id="UP000008467">
    <property type="component" value="Chromosome"/>
</dbReference>
<dbReference type="InterPro" id="IPR008756">
    <property type="entry name" value="Peptidase_M56"/>
</dbReference>
<feature type="transmembrane region" description="Helical" evidence="1">
    <location>
        <begin position="37"/>
        <end position="55"/>
    </location>
</feature>
<keyword evidence="1" id="KW-0812">Transmembrane</keyword>
<sequence>MLERLFLEILNMSFTASFVICFVMITRLLLKRVPKIFTYVIWSIVLFRLICPFSIESIMSLMPVNTKPISHEILYMQTPSIHTGLNNMDQLVNNALPVATIEASVNPMQIWTFSGLIVWGVGVVILLAYGIFSLIKLKRKLETSRHEENNIYITEQLEVPFVLGIVHPKIYLPEGLLPDEKHYILLHEQIHIKRYDHIIRLISFIVVCIHWFNPLVWAAFFMAGKDMEMSCDEAVIKSLGNDVKKAYSSSLLSFAVGKRHTGLIPLAFGEGSTKSRVKNVLSYKKPSFWVVSIILIGIFLLSVGLLTNPITFSTALVAKEVDLTKFESSIIGSEMPRILYADRNKVIFEASGVYVYDLKKEELVCSYAFESFDTQLLKNNKVFVFSLADGKQIIWGFEDTAGNDVKAYSCITGEKNLMEVSKELMATYQKNSFSCYYPNENDERYNQSFGAITMLPGTQDEVIYLTFTSVEVATIKIVYESSLEHKEYQVFGKQQEVTNKQEVEEMRPTPQMEASPIQEYAEQYVAEMFESYSKYTTFKLVDSKITALNKIATFTHLTNAPIELWAIEYRLLPDNIGNVLLAGGMNTIDGWITENGDMGKPILVFSIENGGPEYLGVLRSGYLGNTLSGQEVALRQFLEKSGKLPKETYSGEHILVKFPLSTGETCKLLLSQPAKKGSGGIWCVERWMDGNGSIYYDDPQVDTILMEYYEGMQEAYDKGEMPWLVDTKNVALKYTNKVLGQMLTYKDIELIENASLSDFQQLPVSIHFGYISDFQLDTELFHFDRAEWVTSSQEERMNELNLSDADMPNGFYIYNPKHYLDTFIVNEYTQYHFMKKAKESDELNEYTTTDRNEFYSYLSGYEEGSTPPFWVQTQGGYVTNIREQYLS</sequence>
<keyword evidence="1" id="KW-1133">Transmembrane helix</keyword>
<feature type="transmembrane region" description="Helical" evidence="1">
    <location>
        <begin position="116"/>
        <end position="135"/>
    </location>
</feature>
<feature type="transmembrane region" description="Helical" evidence="1">
    <location>
        <begin position="12"/>
        <end position="30"/>
    </location>
</feature>
<evidence type="ECO:0000256" key="1">
    <source>
        <dbReference type="SAM" id="Phobius"/>
    </source>
</evidence>
<dbReference type="KEGG" id="cle:Clole_4055"/>
<name>F2JL88_CELLD</name>
<dbReference type="HOGENOM" id="CLU_334893_0_0_9"/>
<dbReference type="eggNOG" id="COG4219">
    <property type="taxonomic scope" value="Bacteria"/>
</dbReference>
<keyword evidence="4" id="KW-1185">Reference proteome</keyword>
<evidence type="ECO:0000313" key="3">
    <source>
        <dbReference type="EMBL" id="ADZ85733.1"/>
    </source>
</evidence>
<dbReference type="Pfam" id="PF05569">
    <property type="entry name" value="Peptidase_M56"/>
    <property type="match status" value="1"/>
</dbReference>
<dbReference type="RefSeq" id="WP_013659005.1">
    <property type="nucleotide sequence ID" value="NC_015275.1"/>
</dbReference>
<organism evidence="3 4">
    <name type="scientific">Cellulosilyticum lentocellum (strain ATCC 49066 / DSM 5427 / NCIMB 11756 / RHM5)</name>
    <name type="common">Clostridium lentocellum</name>
    <dbReference type="NCBI Taxonomy" id="642492"/>
    <lineage>
        <taxon>Bacteria</taxon>
        <taxon>Bacillati</taxon>
        <taxon>Bacillota</taxon>
        <taxon>Clostridia</taxon>
        <taxon>Lachnospirales</taxon>
        <taxon>Cellulosilyticaceae</taxon>
        <taxon>Cellulosilyticum</taxon>
    </lineage>
</organism>
<feature type="domain" description="Peptidase M56" evidence="2">
    <location>
        <begin position="8"/>
        <end position="279"/>
    </location>
</feature>
<accession>F2JL88</accession>
<evidence type="ECO:0000259" key="2">
    <source>
        <dbReference type="Pfam" id="PF05569"/>
    </source>
</evidence>